<accession>A0A0C2CV62</accession>
<keyword evidence="2" id="KW-0732">Signal</keyword>
<dbReference type="Proteomes" id="UP000054047">
    <property type="component" value="Unassembled WGS sequence"/>
</dbReference>
<dbReference type="AlphaFoldDB" id="A0A0C2CV62"/>
<reference evidence="3 4" key="1">
    <citation type="submission" date="2013-12" db="EMBL/GenBank/DDBJ databases">
        <title>Draft genome of the parsitic nematode Ancylostoma duodenale.</title>
        <authorList>
            <person name="Mitreva M."/>
        </authorList>
    </citation>
    <scope>NUCLEOTIDE SEQUENCE [LARGE SCALE GENOMIC DNA]</scope>
    <source>
        <strain evidence="3 4">Zhejiang</strain>
    </source>
</reference>
<evidence type="ECO:0000256" key="2">
    <source>
        <dbReference type="SAM" id="SignalP"/>
    </source>
</evidence>
<organism evidence="3 4">
    <name type="scientific">Ancylostoma duodenale</name>
    <dbReference type="NCBI Taxonomy" id="51022"/>
    <lineage>
        <taxon>Eukaryota</taxon>
        <taxon>Metazoa</taxon>
        <taxon>Ecdysozoa</taxon>
        <taxon>Nematoda</taxon>
        <taxon>Chromadorea</taxon>
        <taxon>Rhabditida</taxon>
        <taxon>Rhabditina</taxon>
        <taxon>Rhabditomorpha</taxon>
        <taxon>Strongyloidea</taxon>
        <taxon>Ancylostomatidae</taxon>
        <taxon>Ancylostomatinae</taxon>
        <taxon>Ancylostoma</taxon>
    </lineage>
</organism>
<protein>
    <submittedName>
        <fullName evidence="3">Uncharacterized protein</fullName>
    </submittedName>
</protein>
<sequence>MRVWISFTLLTTLFVMICSVTQASPFWGGYRSGSVNNRPPPSGHPYPNAQPNQAPPQRPRPPQRQPPIGRPNRTPSPYPAPGSSRRPPRPEGPPGGLAPIPEYAARFGGSYWG</sequence>
<feature type="chain" id="PRO_5002163889" evidence="2">
    <location>
        <begin position="24"/>
        <end position="113"/>
    </location>
</feature>
<gene>
    <name evidence="3" type="ORF">ANCDUO_08932</name>
</gene>
<feature type="compositionally biased region" description="Pro residues" evidence="1">
    <location>
        <begin position="53"/>
        <end position="80"/>
    </location>
</feature>
<proteinExistence type="predicted"/>
<dbReference type="EMBL" id="KN730615">
    <property type="protein sequence ID" value="KIH60803.1"/>
    <property type="molecule type" value="Genomic_DNA"/>
</dbReference>
<evidence type="ECO:0000256" key="1">
    <source>
        <dbReference type="SAM" id="MobiDB-lite"/>
    </source>
</evidence>
<evidence type="ECO:0000313" key="4">
    <source>
        <dbReference type="Proteomes" id="UP000054047"/>
    </source>
</evidence>
<keyword evidence="4" id="KW-1185">Reference proteome</keyword>
<feature type="signal peptide" evidence="2">
    <location>
        <begin position="1"/>
        <end position="23"/>
    </location>
</feature>
<evidence type="ECO:0000313" key="3">
    <source>
        <dbReference type="EMBL" id="KIH60803.1"/>
    </source>
</evidence>
<feature type="region of interest" description="Disordered" evidence="1">
    <location>
        <begin position="25"/>
        <end position="102"/>
    </location>
</feature>
<name>A0A0C2CV62_9BILA</name>